<evidence type="ECO:0000256" key="15">
    <source>
        <dbReference type="ARBA" id="ARBA00022895"/>
    </source>
</evidence>
<keyword evidence="7 20" id="KW-0158">Chromosome</keyword>
<evidence type="ECO:0000256" key="16">
    <source>
        <dbReference type="ARBA" id="ARBA00023242"/>
    </source>
</evidence>
<dbReference type="InterPro" id="IPR011009">
    <property type="entry name" value="Kinase-like_dom_sf"/>
</dbReference>
<organism evidence="25 26">
    <name type="scientific">Beauveria bassiana</name>
    <name type="common">White muscardine disease fungus</name>
    <name type="synonym">Tritirachium shiotae</name>
    <dbReference type="NCBI Taxonomy" id="176275"/>
    <lineage>
        <taxon>Eukaryota</taxon>
        <taxon>Fungi</taxon>
        <taxon>Dikarya</taxon>
        <taxon>Ascomycota</taxon>
        <taxon>Pezizomycotina</taxon>
        <taxon>Sordariomycetes</taxon>
        <taxon>Hypocreomycetidae</taxon>
        <taxon>Hypocreales</taxon>
        <taxon>Cordycipitaceae</taxon>
        <taxon>Beauveria</taxon>
    </lineage>
</organism>
<evidence type="ECO:0000256" key="5">
    <source>
        <dbReference type="ARBA" id="ARBA00012513"/>
    </source>
</evidence>
<evidence type="ECO:0000313" key="26">
    <source>
        <dbReference type="Proteomes" id="UP000237441"/>
    </source>
</evidence>
<dbReference type="GO" id="GO:0005634">
    <property type="term" value="C:nucleus"/>
    <property type="evidence" value="ECO:0007669"/>
    <property type="project" value="UniProtKB-SubCell"/>
</dbReference>
<dbReference type="PROSITE" id="PS51190">
    <property type="entry name" value="FATC"/>
    <property type="match status" value="1"/>
</dbReference>
<evidence type="ECO:0000256" key="9">
    <source>
        <dbReference type="ARBA" id="ARBA00022679"/>
    </source>
</evidence>
<dbReference type="GO" id="GO:0006281">
    <property type="term" value="P:DNA repair"/>
    <property type="evidence" value="ECO:0007669"/>
    <property type="project" value="InterPro"/>
</dbReference>
<evidence type="ECO:0000256" key="3">
    <source>
        <dbReference type="ARBA" id="ARBA00010769"/>
    </source>
</evidence>
<keyword evidence="15 20" id="KW-0779">Telomere</keyword>
<evidence type="ECO:0000259" key="22">
    <source>
        <dbReference type="PROSITE" id="PS50290"/>
    </source>
</evidence>
<comment type="caution">
    <text evidence="25">The sequence shown here is derived from an EMBL/GenBank/DDBJ whole genome shotgun (WGS) entry which is preliminary data.</text>
</comment>
<keyword evidence="11 20" id="KW-0227">DNA damage</keyword>
<dbReference type="InterPro" id="IPR036940">
    <property type="entry name" value="PI3/4_kinase_cat_sf"/>
</dbReference>
<dbReference type="Gene3D" id="1.10.1070.11">
    <property type="entry name" value="Phosphatidylinositol 3-/4-kinase, catalytic domain"/>
    <property type="match status" value="1"/>
</dbReference>
<comment type="subunit">
    <text evidence="4">Associates with DNA double-strand breaks.</text>
</comment>
<evidence type="ECO:0000256" key="18">
    <source>
        <dbReference type="ARBA" id="ARBA00047899"/>
    </source>
</evidence>
<dbReference type="EMBL" id="JRHA01000001">
    <property type="protein sequence ID" value="PQK09032.1"/>
    <property type="molecule type" value="Genomic_DNA"/>
</dbReference>
<evidence type="ECO:0000256" key="13">
    <source>
        <dbReference type="ARBA" id="ARBA00022840"/>
    </source>
</evidence>
<keyword evidence="14 20" id="KW-0156">Chromatin regulator</keyword>
<dbReference type="SUPFAM" id="SSF56112">
    <property type="entry name" value="Protein kinase-like (PK-like)"/>
    <property type="match status" value="1"/>
</dbReference>
<dbReference type="GO" id="GO:0006325">
    <property type="term" value="P:chromatin organization"/>
    <property type="evidence" value="ECO:0007669"/>
    <property type="project" value="UniProtKB-KW"/>
</dbReference>
<dbReference type="GO" id="GO:0035556">
    <property type="term" value="P:intracellular signal transduction"/>
    <property type="evidence" value="ECO:0007669"/>
    <property type="project" value="UniProtKB-ARBA"/>
</dbReference>
<comment type="catalytic activity">
    <reaction evidence="18 20">
        <text>L-threonyl-[protein] + ATP = O-phospho-L-threonyl-[protein] + ADP + H(+)</text>
        <dbReference type="Rhea" id="RHEA:46608"/>
        <dbReference type="Rhea" id="RHEA-COMP:11060"/>
        <dbReference type="Rhea" id="RHEA-COMP:11605"/>
        <dbReference type="ChEBI" id="CHEBI:15378"/>
        <dbReference type="ChEBI" id="CHEBI:30013"/>
        <dbReference type="ChEBI" id="CHEBI:30616"/>
        <dbReference type="ChEBI" id="CHEBI:61977"/>
        <dbReference type="ChEBI" id="CHEBI:456216"/>
        <dbReference type="EC" id="2.7.11.1"/>
    </reaction>
</comment>
<accession>A0A2S7XZH6</accession>
<dbReference type="EC" id="2.7.11.1" evidence="5 20"/>
<dbReference type="Pfam" id="PF02260">
    <property type="entry name" value="FATC"/>
    <property type="match status" value="1"/>
</dbReference>
<feature type="domain" description="FATC" evidence="24">
    <location>
        <begin position="2917"/>
        <end position="2949"/>
    </location>
</feature>
<feature type="region of interest" description="Disordered" evidence="21">
    <location>
        <begin position="170"/>
        <end position="207"/>
    </location>
</feature>
<feature type="domain" description="FAT" evidence="23">
    <location>
        <begin position="1854"/>
        <end position="2457"/>
    </location>
</feature>
<keyword evidence="10 20" id="KW-0547">Nucleotide-binding</keyword>
<proteinExistence type="inferred from homology"/>
<feature type="compositionally biased region" description="Polar residues" evidence="21">
    <location>
        <begin position="185"/>
        <end position="203"/>
    </location>
</feature>
<evidence type="ECO:0000256" key="21">
    <source>
        <dbReference type="SAM" id="MobiDB-lite"/>
    </source>
</evidence>
<feature type="domain" description="PI3K/PI4K catalytic" evidence="22">
    <location>
        <begin position="2562"/>
        <end position="2878"/>
    </location>
</feature>
<keyword evidence="9 20" id="KW-0808">Transferase</keyword>
<keyword evidence="8 20" id="KW-0723">Serine/threonine-protein kinase</keyword>
<evidence type="ECO:0000256" key="11">
    <source>
        <dbReference type="ARBA" id="ARBA00022763"/>
    </source>
</evidence>
<dbReference type="InterPro" id="IPR038980">
    <property type="entry name" value="ATM_plant"/>
</dbReference>
<dbReference type="GO" id="GO:0005524">
    <property type="term" value="F:ATP binding"/>
    <property type="evidence" value="ECO:0007669"/>
    <property type="project" value="UniProtKB-KW"/>
</dbReference>
<name>A0A2S7XZH6_BEABA</name>
<dbReference type="InterPro" id="IPR044107">
    <property type="entry name" value="PIKKc_ATM"/>
</dbReference>
<keyword evidence="16 20" id="KW-0539">Nucleus</keyword>
<dbReference type="InterPro" id="IPR003151">
    <property type="entry name" value="PIK-rel_kinase_FAT"/>
</dbReference>
<dbReference type="PROSITE" id="PS00916">
    <property type="entry name" value="PI3_4_KINASE_2"/>
    <property type="match status" value="1"/>
</dbReference>
<evidence type="ECO:0000256" key="17">
    <source>
        <dbReference type="ARBA" id="ARBA00025079"/>
    </source>
</evidence>
<evidence type="ECO:0000256" key="19">
    <source>
        <dbReference type="ARBA" id="ARBA00048679"/>
    </source>
</evidence>
<dbReference type="PANTHER" id="PTHR37079:SF4">
    <property type="entry name" value="SERINE_THREONINE-PROTEIN KINASE ATM"/>
    <property type="match status" value="1"/>
</dbReference>
<dbReference type="Gene3D" id="3.30.1010.10">
    <property type="entry name" value="Phosphatidylinositol 3-kinase Catalytic Subunit, Chain A, domain 4"/>
    <property type="match status" value="1"/>
</dbReference>
<evidence type="ECO:0000256" key="14">
    <source>
        <dbReference type="ARBA" id="ARBA00022853"/>
    </source>
</evidence>
<evidence type="ECO:0000256" key="4">
    <source>
        <dbReference type="ARBA" id="ARBA00011370"/>
    </source>
</evidence>
<dbReference type="GO" id="GO:0000781">
    <property type="term" value="C:chromosome, telomeric region"/>
    <property type="evidence" value="ECO:0007669"/>
    <property type="project" value="UniProtKB-SubCell"/>
</dbReference>
<dbReference type="InterPro" id="IPR014009">
    <property type="entry name" value="PIK_FAT"/>
</dbReference>
<dbReference type="GO" id="GO:0106310">
    <property type="term" value="F:protein serine kinase activity"/>
    <property type="evidence" value="ECO:0007669"/>
    <property type="project" value="RHEA"/>
</dbReference>
<dbReference type="FunFam" id="3.30.1010.10:FF:000019">
    <property type="entry name" value="Serine/threonine-protein kinase Tel1"/>
    <property type="match status" value="1"/>
</dbReference>
<dbReference type="SMART" id="SM01342">
    <property type="entry name" value="TAN"/>
    <property type="match status" value="1"/>
</dbReference>
<evidence type="ECO:0000256" key="2">
    <source>
        <dbReference type="ARBA" id="ARBA00004574"/>
    </source>
</evidence>
<evidence type="ECO:0000256" key="12">
    <source>
        <dbReference type="ARBA" id="ARBA00022777"/>
    </source>
</evidence>
<evidence type="ECO:0000256" key="8">
    <source>
        <dbReference type="ARBA" id="ARBA00022527"/>
    </source>
</evidence>
<protein>
    <recommendedName>
        <fullName evidence="6 20">Serine/threonine-protein kinase Tel1</fullName>
        <ecNumber evidence="5 20">2.7.11.1</ecNumber>
    </recommendedName>
</protein>
<evidence type="ECO:0000259" key="24">
    <source>
        <dbReference type="PROSITE" id="PS51190"/>
    </source>
</evidence>
<evidence type="ECO:0000256" key="6">
    <source>
        <dbReference type="ARBA" id="ARBA00014619"/>
    </source>
</evidence>
<dbReference type="InterPro" id="IPR000403">
    <property type="entry name" value="PI3/4_kinase_cat_dom"/>
</dbReference>
<sequence length="2949" mass="328210">MSSAYTVKTITTDLASGPVKTRDKALDDLNQLLNRNNVAADLSELGDKAYHDIFEALFKMVLEQKPKYFDKKTSKPAEIRLNKCARAVRAAASRGAPKLKQKTLSAIIDHITQILPGPGNAFVRPLLGDYLKALTELLRAANVEYFSRKDGQLWQICVEFFLDVVSNRTSHNTPKDQGPIGRNSPAPSTPRSTLRSNSGSLLSQKLPEMPDGELARDALEGLLCLVTAPNAHAHILSRYHDIANAALGELRLHNLSLGSLQTMSFAIINAIISATQLEASTSGLVHDLLPLMSHWWRADRVSQDDTIKSLRNEILRTMLLSQLQIEHLIVNKKNDDVRKEVEHLLEPLWQEYSKRNLSNQLKLSDVTFTTKTLPTDYLQIGIFGLSPLSTEAESQWGIIQCIASLEATLGRQKPQSISFQSQSVEQPRKRRRINQEDSRLRTRLKDIHLETQRTALQVIPFVLATTALSADEAQDLLSELVVLTTHKDTSVASWAIVACSSFLQLTTGTDNMIDEWKQLWQVATRAVSLQGTCRAACLLTHSLLKTDVLPHHSLLNDINSITTTADVNGPAALCDTSIALMHHLFYLRNSLLPSASQATSNYIIRWALMRWNPSDSSTSSSQGQYVQPIDFVNLLRACCGMKPVVGNAQESVIGGAFCETWKLQKSITQFNEYLLLLKNHKSDTFFRVVCGQNPTMETNGTTTESNTHFPSRKLLLELIYPKLEELSSLCTAWSKKPNEGGRQISQRSFENVLSASIVGAMLLPEISHMNSSQSALVENLIISNVKRGITQALTSVDADSFVQQILRTLRPCIPDLTHIGMERLHGENEALLRLLTLAFDALSEHNLPKASTGGSYDMMELDDEFESQSSRGMASAAPVSVPRSIHQVRLSPSCFYADTRCRLALIVASQREESQIGIVPDVFIDELIRMPDDQLLSCYTAVTELFSSDLVANTDGALLIIQRLGEVVGSNEYRCCELALATCVEVMHGLSSIWLNDSGELANSVGDLYHYFIQNCLAANYFSPRGLKTLSMLLFTLLRLQPDYGASLKLDSCRTSLLFILKEGSMDVKYFVAERIADLFELYILMLHDEVFVDVLGSLPADPESEAGIACRLLVLSNLAQRWPTLLRRCTYHIFETPGKIPSVSEHARRCIADISHSLSLASPKELFGLFTRQLLYTWMENDSVEQIPFAIFGFQSLGELLTSAQSDAIGLSTMRGQDGVRSEIARHIGKTEVELLQTNFTASISYSTVFTATFEPSSKDHGETKIKKKMGNKVFTESIYTNFVDIVAFFFDIIDQEDPVERVFARSEELTYAAKIYKDITRMSHSDTKLPPNQQPMFRAKYVIHELARLCQGTEFMFSELWTSALIVSIARKLFNTVHPALGSLHACSVLRKVRILICLAGPVALESYCLEMLLNSVRTFITDSECADDALGISQYLLEKGASYLQETPSFLAGYSLSALASLRVFLESSQSSTTQESQFKATMSKAKKFHEWLAAYLERYASLAFKNESQKTLFKSITSSAARIRSSGNAEQSTFESKLLLDILRDGSAEHELLNEPSRELAMGLLCGDFTLPEHSSNDIIGIDSDAVLHASAVWKSCNTRDLSTNYLSWAGRVVGRAFAASGDIPEGIVAESDVATFRKIASGPNGSEMGLLSLLQSLTSNSDTVTAGLAESALRAAISRAMLQDDEPLLFACQRSLAEPLYLTSQWSLYRSPPSENKQSQPSQDEQSIWNSEITCEKWLSDLSVLISNSVPDSILLSVLSPVLEKVKGFAEKAFPFIVHLVLLFQLEQQQKMKRSISTALKAWLRPNTDSARSRIALLINTLLYLRTQEYPKESSIGDRLHWLEIDYSMAAAAATNCGMYKTALLFVELASIETGRQSRRASSARENDLNSTLLSVFENIDDPDAYYGLPEEATLSNVLSRITYENDGMKGVAFLGAQLDSHIRLQNGSNVVDAQALVSILSSLGLSGLSHCLQQTHQTVDTSPASTENTFKAAQRLERWNLPAPTDSESLAVTTYKAYQAIHNATEIASVRKIVYEGFAKTIGSATGNNRPTIATLRSKLGALAALSELDDLMHVSRSEDLSDALGIFQSRSDWMKRGRYDDVSNILACRGTTMSMLSQHSNILHEASLSTAVMRKAEIESLLLSSGLYRFHEATQESLNIATSLSNLIPYCQNLGLHVDASVNIEVANSLWDQGEMSTAIQMLQAIDKDSALNRQAIPVTKADLLAKIGDRMSIARREKPRDIQKKYLEPALKEIGSTNYGTEAGLVFHQFALFCDGQLQDADGLEDLRRLQNLRKAKSDEVSDLKELIASTKESQLRKRYDYVLSKEKQWLELDEQELRRVEQTRSEFVRLSVENYLLSLIASDAHNNDALRFTALWLERSGEEGTNKAVARYLSKVPTRKFANLMNQLTSRLQYTDNAFQKLLLELVYNICVDHPYHGMYQIWSGTKVRVQSKDEVALQRVKATEKVAQRLAATKSVANIWLCIEKTSKYYHGLAVDRDPNKYKAGAKFPLKDSQAGLNLVIGLAKYHIPPPTMQVEIRSDKDYSTVPTIAKLDSSMTIAGGVSAPKIITAIGTDGKRYKQLVKGGHDDLRQDAIMEQVFAAVSSLLKHHRAAQQRNLGIRTYKVLPLTASSGLIEFVPNTIPLHEFLMPAHERYYPKDMKGSQCRKEIFSVQNRNIESRISTYRKVTEHFHPVMKYFFMEYFEDPDEWYAKRLAYTRTTAAISMLGHVLGLGDRHGHNILLDTKTGEVVHIDLGVAFEAGRILPVPELVPFRLTRDIIDGMGISKTEGVFRRCCEFTLDALREEQYSIMTILDVLRYDPLYTWSISPLRLAKLQKARDNQDENAAPGNDAEDGEEKQGKNKGGSSRKAGKNVKVNVDVDVNADVKVNVNEPSEADRALEVVRKKLSKTLSVTATVNDLINQATDERNLAVLYSGWAAYA</sequence>
<evidence type="ECO:0000256" key="1">
    <source>
        <dbReference type="ARBA" id="ARBA00004123"/>
    </source>
</evidence>
<dbReference type="Proteomes" id="UP000237441">
    <property type="component" value="Unassembled WGS sequence"/>
</dbReference>
<dbReference type="PANTHER" id="PTHR37079">
    <property type="entry name" value="SERINE/THREONINE-PROTEIN KINASE ATM"/>
    <property type="match status" value="1"/>
</dbReference>
<dbReference type="CDD" id="cd05171">
    <property type="entry name" value="PIKKc_ATM"/>
    <property type="match status" value="1"/>
</dbReference>
<comment type="similarity">
    <text evidence="3 20">Belongs to the PI3/PI4-kinase family. ATM subfamily.</text>
</comment>
<dbReference type="OrthoDB" id="381190at2759"/>
<dbReference type="Pfam" id="PF02259">
    <property type="entry name" value="FAT"/>
    <property type="match status" value="1"/>
</dbReference>
<keyword evidence="13 20" id="KW-0067">ATP-binding</keyword>
<dbReference type="SMART" id="SM01343">
    <property type="entry name" value="FATC"/>
    <property type="match status" value="1"/>
</dbReference>
<evidence type="ECO:0000256" key="10">
    <source>
        <dbReference type="ARBA" id="ARBA00022741"/>
    </source>
</evidence>
<dbReference type="Pfam" id="PF11640">
    <property type="entry name" value="TAN"/>
    <property type="match status" value="1"/>
</dbReference>
<comment type="catalytic activity">
    <reaction evidence="19">
        <text>L-seryl-[protein] + ATP = O-phospho-L-seryl-[protein] + ADP + H(+)</text>
        <dbReference type="Rhea" id="RHEA:17989"/>
        <dbReference type="Rhea" id="RHEA-COMP:9863"/>
        <dbReference type="Rhea" id="RHEA-COMP:11604"/>
        <dbReference type="ChEBI" id="CHEBI:15378"/>
        <dbReference type="ChEBI" id="CHEBI:29999"/>
        <dbReference type="ChEBI" id="CHEBI:30616"/>
        <dbReference type="ChEBI" id="CHEBI:83421"/>
        <dbReference type="ChEBI" id="CHEBI:456216"/>
        <dbReference type="EC" id="2.7.11.1"/>
    </reaction>
</comment>
<dbReference type="PROSITE" id="PS50290">
    <property type="entry name" value="PI3_4_KINASE_3"/>
    <property type="match status" value="1"/>
</dbReference>
<dbReference type="Pfam" id="PF00454">
    <property type="entry name" value="PI3_PI4_kinase"/>
    <property type="match status" value="1"/>
</dbReference>
<dbReference type="PROSITE" id="PS00915">
    <property type="entry name" value="PI3_4_KINASE_1"/>
    <property type="match status" value="1"/>
</dbReference>
<keyword evidence="12 20" id="KW-0418">Kinase</keyword>
<reference evidence="25 26" key="1">
    <citation type="submission" date="2016-07" db="EMBL/GenBank/DDBJ databases">
        <title>Comparative genomics of the entomopathogenic fungus Beauveria bassiana.</title>
        <authorList>
            <person name="Valero Jimenez C.A."/>
            <person name="Zwaan B.J."/>
            <person name="Van Kan J.A."/>
            <person name="Takken W."/>
            <person name="Debets A.J."/>
            <person name="Schoustra S.E."/>
            <person name="Koenraadt C.J."/>
        </authorList>
    </citation>
    <scope>NUCLEOTIDE SEQUENCE [LARGE SCALE GENOMIC DNA]</scope>
    <source>
        <strain evidence="25 26">ARSEF 8028</strain>
    </source>
</reference>
<gene>
    <name evidence="25" type="ORF">BB8028_0001g11030</name>
</gene>
<dbReference type="PROSITE" id="PS51189">
    <property type="entry name" value="FAT"/>
    <property type="match status" value="1"/>
</dbReference>
<dbReference type="InterPro" id="IPR018936">
    <property type="entry name" value="PI3/4_kinase_CS"/>
</dbReference>
<comment type="subcellular location">
    <subcellularLocation>
        <location evidence="2 20">Chromosome</location>
        <location evidence="2 20">Telomere</location>
    </subcellularLocation>
    <subcellularLocation>
        <location evidence="1 20">Nucleus</location>
    </subcellularLocation>
</comment>
<dbReference type="InterPro" id="IPR021668">
    <property type="entry name" value="TAN"/>
</dbReference>
<dbReference type="SMART" id="SM00146">
    <property type="entry name" value="PI3Kc"/>
    <property type="match status" value="1"/>
</dbReference>
<evidence type="ECO:0000313" key="25">
    <source>
        <dbReference type="EMBL" id="PQK09032.1"/>
    </source>
</evidence>
<evidence type="ECO:0000259" key="23">
    <source>
        <dbReference type="PROSITE" id="PS51189"/>
    </source>
</evidence>
<evidence type="ECO:0000256" key="20">
    <source>
        <dbReference type="RuleBase" id="RU365027"/>
    </source>
</evidence>
<comment type="function">
    <text evidence="17 20">Serine/threonine protein kinase which activates checkpoint signaling upon genotoxic stresses such as ionizing radiation (IR), ultraviolet light (UV), or DNA replication stalling, thereby acting as a DNA damage sensor. Recognizes the substrate consensus sequence [ST]-Q. Phosphorylates histone H2A to form H2AS128ph (gamma-H2A) at sites of DNA damage, involved in the regulation of DNA damage response mechanism. Required for the control of telomere length and genome stability.</text>
</comment>
<dbReference type="InterPro" id="IPR003152">
    <property type="entry name" value="FATC_dom"/>
</dbReference>
<evidence type="ECO:0000256" key="7">
    <source>
        <dbReference type="ARBA" id="ARBA00022454"/>
    </source>
</evidence>
<dbReference type="GO" id="GO:0004674">
    <property type="term" value="F:protein serine/threonine kinase activity"/>
    <property type="evidence" value="ECO:0007669"/>
    <property type="project" value="UniProtKB-KW"/>
</dbReference>
<feature type="region of interest" description="Disordered" evidence="21">
    <location>
        <begin position="2846"/>
        <end position="2880"/>
    </location>
</feature>